<dbReference type="RefSeq" id="WP_270880655.1">
    <property type="nucleotide sequence ID" value="NZ_JAQFVF010000034.1"/>
</dbReference>
<keyword evidence="3" id="KW-1185">Reference proteome</keyword>
<feature type="transmembrane region" description="Helical" evidence="1">
    <location>
        <begin position="64"/>
        <end position="85"/>
    </location>
</feature>
<evidence type="ECO:0000313" key="2">
    <source>
        <dbReference type="EMBL" id="MFC5452364.1"/>
    </source>
</evidence>
<dbReference type="Proteomes" id="UP001596044">
    <property type="component" value="Unassembled WGS sequence"/>
</dbReference>
<gene>
    <name evidence="2" type="ORF">ACFPOG_29570</name>
</gene>
<reference evidence="3" key="1">
    <citation type="journal article" date="2019" name="Int. J. Syst. Evol. Microbiol.">
        <title>The Global Catalogue of Microorganisms (GCM) 10K type strain sequencing project: providing services to taxonomists for standard genome sequencing and annotation.</title>
        <authorList>
            <consortium name="The Broad Institute Genomics Platform"/>
            <consortium name="The Broad Institute Genome Sequencing Center for Infectious Disease"/>
            <person name="Wu L."/>
            <person name="Ma J."/>
        </authorList>
    </citation>
    <scope>NUCLEOTIDE SEQUENCE [LARGE SCALE GENOMIC DNA]</scope>
    <source>
        <strain evidence="3">KACC 11904</strain>
    </source>
</reference>
<feature type="transmembrane region" description="Helical" evidence="1">
    <location>
        <begin position="40"/>
        <end position="58"/>
    </location>
</feature>
<accession>A0ABW0KG56</accession>
<comment type="caution">
    <text evidence="2">The sequence shown here is derived from an EMBL/GenBank/DDBJ whole genome shotgun (WGS) entry which is preliminary data.</text>
</comment>
<proteinExistence type="predicted"/>
<organism evidence="2 3">
    <name type="scientific">Paenibacillus aestuarii</name>
    <dbReference type="NCBI Taxonomy" id="516965"/>
    <lineage>
        <taxon>Bacteria</taxon>
        <taxon>Bacillati</taxon>
        <taxon>Bacillota</taxon>
        <taxon>Bacilli</taxon>
        <taxon>Bacillales</taxon>
        <taxon>Paenibacillaceae</taxon>
        <taxon>Paenibacillus</taxon>
    </lineage>
</organism>
<feature type="transmembrane region" description="Helical" evidence="1">
    <location>
        <begin position="6"/>
        <end position="28"/>
    </location>
</feature>
<keyword evidence="1" id="KW-0812">Transmembrane</keyword>
<keyword evidence="1" id="KW-0472">Membrane</keyword>
<sequence length="95" mass="10671">MINMKLITLVAKSFIISLFIFALINLIFIHHKSAVDRIMLIFNAGLMCGAAWGMWASWGRSRGLVMLNICMLVVNTIMMVVKMVGFDNVKAMIYG</sequence>
<protein>
    <submittedName>
        <fullName evidence="2">Uncharacterized protein</fullName>
    </submittedName>
</protein>
<keyword evidence="1" id="KW-1133">Transmembrane helix</keyword>
<dbReference type="EMBL" id="JBHSMJ010000051">
    <property type="protein sequence ID" value="MFC5452364.1"/>
    <property type="molecule type" value="Genomic_DNA"/>
</dbReference>
<name>A0ABW0KG56_9BACL</name>
<evidence type="ECO:0000256" key="1">
    <source>
        <dbReference type="SAM" id="Phobius"/>
    </source>
</evidence>
<evidence type="ECO:0000313" key="3">
    <source>
        <dbReference type="Proteomes" id="UP001596044"/>
    </source>
</evidence>